<keyword evidence="9" id="KW-1185">Reference proteome</keyword>
<keyword evidence="8" id="KW-0670">Pyruvate</keyword>
<dbReference type="PANTHER" id="PTHR42980:SF1">
    <property type="entry name" value="2-OXOISOVALERATE DEHYDROGENASE SUBUNIT BETA, MITOCHONDRIAL"/>
    <property type="match status" value="1"/>
</dbReference>
<dbReference type="InterPro" id="IPR012936">
    <property type="entry name" value="Erv_C"/>
</dbReference>
<reference evidence="8 9" key="1">
    <citation type="journal article" date="2012" name="Eukaryot. Cell">
        <title>Genome sequence of the Trichosporon asahii environmental strain CBS 8904.</title>
        <authorList>
            <person name="Yang R.Y."/>
            <person name="Li H.T."/>
            <person name="Zhu H."/>
            <person name="Zhou G.P."/>
            <person name="Wang M."/>
            <person name="Wang L."/>
        </authorList>
    </citation>
    <scope>NUCLEOTIDE SEQUENCE [LARGE SCALE GENOMIC DNA]</scope>
    <source>
        <strain evidence="8 9">CBS 8904</strain>
    </source>
</reference>
<dbReference type="Pfam" id="PF02779">
    <property type="entry name" value="Transket_pyr"/>
    <property type="match status" value="1"/>
</dbReference>
<evidence type="ECO:0000256" key="5">
    <source>
        <dbReference type="SAM" id="Coils"/>
    </source>
</evidence>
<keyword evidence="3" id="KW-0560">Oxidoreductase</keyword>
<keyword evidence="5" id="KW-0175">Coiled coil</keyword>
<evidence type="ECO:0000313" key="8">
    <source>
        <dbReference type="EMBL" id="EKC99214.1"/>
    </source>
</evidence>
<dbReference type="GO" id="GO:0007584">
    <property type="term" value="P:response to nutrient"/>
    <property type="evidence" value="ECO:0007669"/>
    <property type="project" value="TreeGrafter"/>
</dbReference>
<sequence>MRASMLSVTRSTARPVLALRPVGGLQRRFQTSLDDPSQARVPRDGVAARSAPSPPSQDVEPSLGSSNLLKSTKEEALATEGLVFADGHGLRGPTGKGRETRKMNLHQAIRDALRRCTMGLAEEFGSKRVFNTPLTEQGIAGFGIGLASVGSTAIAEIQFGDYLVNEAAKQHYASGGSYPLPGGSFTVRAPSMSVGHGGLYHSQSPEGFFLGAAGLKVAVVRSPIQAKGLLLGAIRDPNPTIIFEPKVLYRAAVDDFTLPLGTTDEIRPGTDLTVRVRAIELLTNPPPSLVQYLPEKLRPPHPAPSIQLIDLRTINPLPIGEITDAVRKTGRLVVVHEAGKSGGVGNNLAGEVGRRAFEYLEAPIGLVSGWEHVATLATRFEWMTRFVGLITAAIDVWHSSLSAPMFEPHLDHQHLHDSDRARSEGSSILEELDKLAPIKSFDAFPKVQSSYTIRSRRGGVLTALVGLNDLGEYLYGSTSLSVKVDPTIESNLQLNVDVTVAMPYLSIDLRDGVGDRIHLDKEFAKEGTVFETGKAVTKKVYGSVQVRKVAANLHITTLGHGYRAREHTDHHFFLWTILSSHFSAAGHELGDNGRTIIFGLFRQRISMPVAGGCRPHSFPHGGGVPGIFFKYELEPMSITIRERTTTLYQFLIRLVGVVEIEAALTPRMSEQQRKLERDRHYADLAAKARLNMTYVTNFGQPSQAAPGKKRAIHDMLTPAMAPPGINDSAHTALAQPQPQSHALHRSLEVSGRHTDQQADAQFPAGERWDPDPAKHINFLLAEVNKLEKQKDEAVENAKHWHGFSQNANEQHSALERDKAALEQRINSLERQLNEEQASKLALKRRAASAEQQSELLNLQGKMKELRFHNSALKSQIEELRHETDLELAREVQYLRSVRVVEEKKLTGRKWRGSQRRMRSSRSNFHELWTLQEGAGEKDDPYVRLGWYRR</sequence>
<dbReference type="PANTHER" id="PTHR42980">
    <property type="entry name" value="2-OXOISOVALERATE DEHYDROGENASE SUBUNIT BETA-RELATED"/>
    <property type="match status" value="1"/>
</dbReference>
<dbReference type="InterPro" id="IPR009014">
    <property type="entry name" value="Transketo_C/PFOR_II"/>
</dbReference>
<comment type="caution">
    <text evidence="8">The sequence shown here is derived from an EMBL/GenBank/DDBJ whole genome shotgun (WGS) entry which is preliminary data.</text>
</comment>
<dbReference type="EC" id="1.2.4.4" evidence="2"/>
<dbReference type="Gene3D" id="3.40.50.920">
    <property type="match status" value="1"/>
</dbReference>
<dbReference type="HOGENOM" id="CLU_310170_0_0_1"/>
<dbReference type="eggNOG" id="KOG0525">
    <property type="taxonomic scope" value="Eukaryota"/>
</dbReference>
<dbReference type="Pfam" id="PF07970">
    <property type="entry name" value="COPIIcoated_ERV"/>
    <property type="match status" value="1"/>
</dbReference>
<name>K1V5H9_TRIAC</name>
<feature type="region of interest" description="Disordered" evidence="6">
    <location>
        <begin position="28"/>
        <end position="65"/>
    </location>
</feature>
<dbReference type="InterPro" id="IPR039542">
    <property type="entry name" value="Erv_N"/>
</dbReference>
<dbReference type="Proteomes" id="UP000006757">
    <property type="component" value="Unassembled WGS sequence"/>
</dbReference>
<dbReference type="EMBL" id="AMBO01000373">
    <property type="protein sequence ID" value="EKC99214.1"/>
    <property type="molecule type" value="Genomic_DNA"/>
</dbReference>
<evidence type="ECO:0000259" key="7">
    <source>
        <dbReference type="SMART" id="SM00861"/>
    </source>
</evidence>
<gene>
    <name evidence="8" type="ORF">A1Q2_06414</name>
</gene>
<comment type="catalytic activity">
    <reaction evidence="4">
        <text>N(6)-[(R)-lipoyl]-L-lysyl-[protein] + 3-methyl-2-oxobutanoate + H(+) = N(6)-[(R)-S(8)-2-methylpropanoyldihydrolipoyl]-L-lysyl-[protein] + CO2</text>
        <dbReference type="Rhea" id="RHEA:13457"/>
        <dbReference type="Rhea" id="RHEA-COMP:10474"/>
        <dbReference type="Rhea" id="RHEA-COMP:10497"/>
        <dbReference type="ChEBI" id="CHEBI:11851"/>
        <dbReference type="ChEBI" id="CHEBI:15378"/>
        <dbReference type="ChEBI" id="CHEBI:16526"/>
        <dbReference type="ChEBI" id="CHEBI:83099"/>
        <dbReference type="ChEBI" id="CHEBI:83142"/>
        <dbReference type="EC" id="1.2.4.4"/>
    </reaction>
    <physiologicalReaction direction="left-to-right" evidence="4">
        <dbReference type="Rhea" id="RHEA:13458"/>
    </physiologicalReaction>
</comment>
<evidence type="ECO:0000313" key="9">
    <source>
        <dbReference type="Proteomes" id="UP000006757"/>
    </source>
</evidence>
<accession>K1V5H9</accession>
<dbReference type="SMART" id="SM00861">
    <property type="entry name" value="Transket_pyr"/>
    <property type="match status" value="1"/>
</dbReference>
<dbReference type="Pfam" id="PF13850">
    <property type="entry name" value="ERGIC_N"/>
    <property type="match status" value="1"/>
</dbReference>
<dbReference type="OrthoDB" id="878at2759"/>
<dbReference type="AlphaFoldDB" id="K1V5H9"/>
<evidence type="ECO:0000256" key="6">
    <source>
        <dbReference type="SAM" id="MobiDB-lite"/>
    </source>
</evidence>
<protein>
    <recommendedName>
        <fullName evidence="2">3-methyl-2-oxobutanoate dehydrogenase (2-methylpropanoyl-transferring)</fullName>
        <ecNumber evidence="2">1.2.4.4</ecNumber>
    </recommendedName>
</protein>
<proteinExistence type="predicted"/>
<dbReference type="GO" id="GO:0006091">
    <property type="term" value="P:generation of precursor metabolites and energy"/>
    <property type="evidence" value="ECO:0007669"/>
    <property type="project" value="UniProtKB-ARBA"/>
</dbReference>
<feature type="coiled-coil region" evidence="5">
    <location>
        <begin position="776"/>
        <end position="882"/>
    </location>
</feature>
<organism evidence="8 9">
    <name type="scientific">Trichosporon asahii var. asahii (strain CBS 8904)</name>
    <name type="common">Yeast</name>
    <dbReference type="NCBI Taxonomy" id="1220162"/>
    <lineage>
        <taxon>Eukaryota</taxon>
        <taxon>Fungi</taxon>
        <taxon>Dikarya</taxon>
        <taxon>Basidiomycota</taxon>
        <taxon>Agaricomycotina</taxon>
        <taxon>Tremellomycetes</taxon>
        <taxon>Trichosporonales</taxon>
        <taxon>Trichosporonaceae</taxon>
        <taxon>Trichosporon</taxon>
    </lineage>
</organism>
<dbReference type="SUPFAM" id="SSF52518">
    <property type="entry name" value="Thiamin diphosphate-binding fold (THDP-binding)"/>
    <property type="match status" value="1"/>
</dbReference>
<dbReference type="InterPro" id="IPR033248">
    <property type="entry name" value="Transketolase_C"/>
</dbReference>
<dbReference type="Gene3D" id="3.40.50.970">
    <property type="match status" value="1"/>
</dbReference>
<dbReference type="STRING" id="1220162.K1V5H9"/>
<feature type="domain" description="Transketolase-like pyrimidine-binding" evidence="7">
    <location>
        <begin position="69"/>
        <end position="251"/>
    </location>
</feature>
<dbReference type="GO" id="GO:0003863">
    <property type="term" value="F:branched-chain 2-oxo acid dehydrogenase activity"/>
    <property type="evidence" value="ECO:0007669"/>
    <property type="project" value="UniProtKB-EC"/>
</dbReference>
<dbReference type="InParanoid" id="K1V5H9"/>
<evidence type="ECO:0000256" key="4">
    <source>
        <dbReference type="ARBA" id="ARBA00051764"/>
    </source>
</evidence>
<dbReference type="InterPro" id="IPR005475">
    <property type="entry name" value="Transketolase-like_Pyr-bd"/>
</dbReference>
<evidence type="ECO:0000256" key="3">
    <source>
        <dbReference type="ARBA" id="ARBA00023002"/>
    </source>
</evidence>
<dbReference type="GO" id="GO:0009083">
    <property type="term" value="P:branched-chain amino acid catabolic process"/>
    <property type="evidence" value="ECO:0007669"/>
    <property type="project" value="TreeGrafter"/>
</dbReference>
<dbReference type="SUPFAM" id="SSF52922">
    <property type="entry name" value="TK C-terminal domain-like"/>
    <property type="match status" value="1"/>
</dbReference>
<dbReference type="InterPro" id="IPR029061">
    <property type="entry name" value="THDP-binding"/>
</dbReference>
<evidence type="ECO:0000256" key="1">
    <source>
        <dbReference type="ARBA" id="ARBA00001964"/>
    </source>
</evidence>
<comment type="cofactor">
    <cofactor evidence="1">
        <name>thiamine diphosphate</name>
        <dbReference type="ChEBI" id="CHEBI:58937"/>
    </cofactor>
</comment>
<evidence type="ECO:0000256" key="2">
    <source>
        <dbReference type="ARBA" id="ARBA00012277"/>
    </source>
</evidence>
<dbReference type="Pfam" id="PF02780">
    <property type="entry name" value="Transketolase_C"/>
    <property type="match status" value="1"/>
</dbReference>